<proteinExistence type="predicted"/>
<dbReference type="Gene3D" id="3.40.1350.10">
    <property type="match status" value="1"/>
</dbReference>
<dbReference type="Pfam" id="PF04471">
    <property type="entry name" value="Mrr_cat"/>
    <property type="match status" value="1"/>
</dbReference>
<dbReference type="EMBL" id="LAZR01011911">
    <property type="protein sequence ID" value="KKM54116.1"/>
    <property type="molecule type" value="Genomic_DNA"/>
</dbReference>
<protein>
    <recommendedName>
        <fullName evidence="1">Restriction endonuclease type IV Mrr domain-containing protein</fullName>
    </recommendedName>
</protein>
<dbReference type="GO" id="GO:0003677">
    <property type="term" value="F:DNA binding"/>
    <property type="evidence" value="ECO:0007669"/>
    <property type="project" value="InterPro"/>
</dbReference>
<evidence type="ECO:0000313" key="2">
    <source>
        <dbReference type="EMBL" id="KKM54116.1"/>
    </source>
</evidence>
<dbReference type="GO" id="GO:0009307">
    <property type="term" value="P:DNA restriction-modification system"/>
    <property type="evidence" value="ECO:0007669"/>
    <property type="project" value="InterPro"/>
</dbReference>
<accession>A0A0F9IPL1</accession>
<comment type="caution">
    <text evidence="2">The sequence shown here is derived from an EMBL/GenBank/DDBJ whole genome shotgun (WGS) entry which is preliminary data.</text>
</comment>
<sequence>MITKTDIELLKNDKNFEFFTQLVIAKIYGGLVSVVPPESTKNSLTNIYDERVIFECLHCNTTIISNNESQIYECDCGTILKLNEVEFEKRFIINDNYFNDLRSFFDQIFSYNEYNIKIDFGERKKRELNHNSTIYIHITPLNLWTDDLLLLDKEYYDNIALGWKFIIHLLELDKRTLLFGQLVDLREEKVKKKINWKKIDEWEFQDMCLDILEKQLKYKKIVPAGKGPDQGKDLYGYGSITLPSNKKMKITTLIQCKYTTSNKSFTDKDIIYYIEKAKEHNCNTLLFITNGDLSGNCVTYIERGSYKTSNFFDVDFYNNLILTNYLIRFDDIRLNYFLRY</sequence>
<organism evidence="2">
    <name type="scientific">marine sediment metagenome</name>
    <dbReference type="NCBI Taxonomy" id="412755"/>
    <lineage>
        <taxon>unclassified sequences</taxon>
        <taxon>metagenomes</taxon>
        <taxon>ecological metagenomes</taxon>
    </lineage>
</organism>
<name>A0A0F9IPL1_9ZZZZ</name>
<dbReference type="AlphaFoldDB" id="A0A0F9IPL1"/>
<feature type="domain" description="Restriction endonuclease type IV Mrr" evidence="1">
    <location>
        <begin position="198"/>
        <end position="303"/>
    </location>
</feature>
<evidence type="ECO:0000259" key="1">
    <source>
        <dbReference type="Pfam" id="PF04471"/>
    </source>
</evidence>
<reference evidence="2" key="1">
    <citation type="journal article" date="2015" name="Nature">
        <title>Complex archaea that bridge the gap between prokaryotes and eukaryotes.</title>
        <authorList>
            <person name="Spang A."/>
            <person name="Saw J.H."/>
            <person name="Jorgensen S.L."/>
            <person name="Zaremba-Niedzwiedzka K."/>
            <person name="Martijn J."/>
            <person name="Lind A.E."/>
            <person name="van Eijk R."/>
            <person name="Schleper C."/>
            <person name="Guy L."/>
            <person name="Ettema T.J."/>
        </authorList>
    </citation>
    <scope>NUCLEOTIDE SEQUENCE</scope>
</reference>
<dbReference type="GO" id="GO:0004519">
    <property type="term" value="F:endonuclease activity"/>
    <property type="evidence" value="ECO:0007669"/>
    <property type="project" value="InterPro"/>
</dbReference>
<dbReference type="InterPro" id="IPR007560">
    <property type="entry name" value="Restrct_endonuc_IV_Mrr"/>
</dbReference>
<dbReference type="InterPro" id="IPR011856">
    <property type="entry name" value="tRNA_endonuc-like_dom_sf"/>
</dbReference>
<gene>
    <name evidence="2" type="ORF">LCGC14_1553750</name>
</gene>